<dbReference type="RefSeq" id="WP_133558164.1">
    <property type="nucleotide sequence ID" value="NZ_SNWM01000005.1"/>
</dbReference>
<comment type="caution">
    <text evidence="4">The sequence shown here is derived from an EMBL/GenBank/DDBJ whole genome shotgun (WGS) entry which is preliminary data.</text>
</comment>
<dbReference type="InterPro" id="IPR046947">
    <property type="entry name" value="LytR-like"/>
</dbReference>
<dbReference type="AlphaFoldDB" id="A0A4R6ID93"/>
<organism evidence="4 5">
    <name type="scientific">Pedobacter duraquae</name>
    <dbReference type="NCBI Taxonomy" id="425511"/>
    <lineage>
        <taxon>Bacteria</taxon>
        <taxon>Pseudomonadati</taxon>
        <taxon>Bacteroidota</taxon>
        <taxon>Sphingobacteriia</taxon>
        <taxon>Sphingobacteriales</taxon>
        <taxon>Sphingobacteriaceae</taxon>
        <taxon>Pedobacter</taxon>
    </lineage>
</organism>
<keyword evidence="1" id="KW-0597">Phosphoprotein</keyword>
<evidence type="ECO:0000313" key="5">
    <source>
        <dbReference type="Proteomes" id="UP000295499"/>
    </source>
</evidence>
<feature type="domain" description="HTH LytTR-type" evidence="3">
    <location>
        <begin position="138"/>
        <end position="235"/>
    </location>
</feature>
<dbReference type="InterPro" id="IPR001789">
    <property type="entry name" value="Sig_transdc_resp-reg_receiver"/>
</dbReference>
<name>A0A4R6ID93_9SPHI</name>
<dbReference type="GO" id="GO:0003677">
    <property type="term" value="F:DNA binding"/>
    <property type="evidence" value="ECO:0007669"/>
    <property type="project" value="InterPro"/>
</dbReference>
<dbReference type="PROSITE" id="PS50110">
    <property type="entry name" value="RESPONSE_REGULATORY"/>
    <property type="match status" value="1"/>
</dbReference>
<evidence type="ECO:0000259" key="2">
    <source>
        <dbReference type="PROSITE" id="PS50110"/>
    </source>
</evidence>
<dbReference type="SMART" id="SM00448">
    <property type="entry name" value="REC"/>
    <property type="match status" value="1"/>
</dbReference>
<sequence>MNMLKCVVVDDEFPAVKLLGDYIVKTPGLELSFKSTSAMEALEYIGQHQVDLLFLDIQMPELTGMELVKIIKHAPIHVIITTAYTEYAIEGYEHDVADYLLKPVTFERFLVSINKVRLRISASRVSLAPDRNPSPAYIFIKTEYRVQKVLLASIQYIEGLGDYITIHTPTGKILSLERMKNMEGMLPSSFLRIHKSYIVNIDQIDFIEKGRIIVNKEYLPVGESFKDKVRLHLGLKN</sequence>
<evidence type="ECO:0000259" key="3">
    <source>
        <dbReference type="PROSITE" id="PS50930"/>
    </source>
</evidence>
<dbReference type="EMBL" id="SNWM01000005">
    <property type="protein sequence ID" value="TDO19972.1"/>
    <property type="molecule type" value="Genomic_DNA"/>
</dbReference>
<dbReference type="InterPro" id="IPR007492">
    <property type="entry name" value="LytTR_DNA-bd_dom"/>
</dbReference>
<keyword evidence="5" id="KW-1185">Reference proteome</keyword>
<dbReference type="Gene3D" id="3.40.50.2300">
    <property type="match status" value="1"/>
</dbReference>
<dbReference type="SMART" id="SM00850">
    <property type="entry name" value="LytTR"/>
    <property type="match status" value="1"/>
</dbReference>
<evidence type="ECO:0000313" key="4">
    <source>
        <dbReference type="EMBL" id="TDO19972.1"/>
    </source>
</evidence>
<dbReference type="Pfam" id="PF04397">
    <property type="entry name" value="LytTR"/>
    <property type="match status" value="1"/>
</dbReference>
<dbReference type="PANTHER" id="PTHR37299">
    <property type="entry name" value="TRANSCRIPTIONAL REGULATOR-RELATED"/>
    <property type="match status" value="1"/>
</dbReference>
<dbReference type="OrthoDB" id="1646880at2"/>
<dbReference type="Pfam" id="PF00072">
    <property type="entry name" value="Response_reg"/>
    <property type="match status" value="1"/>
</dbReference>
<gene>
    <name evidence="4" type="ORF">CLV32_3728</name>
</gene>
<dbReference type="PANTHER" id="PTHR37299:SF1">
    <property type="entry name" value="STAGE 0 SPORULATION PROTEIN A HOMOLOG"/>
    <property type="match status" value="1"/>
</dbReference>
<proteinExistence type="predicted"/>
<feature type="modified residue" description="4-aspartylphosphate" evidence="1">
    <location>
        <position position="56"/>
    </location>
</feature>
<dbReference type="InterPro" id="IPR011006">
    <property type="entry name" value="CheY-like_superfamily"/>
</dbReference>
<evidence type="ECO:0000256" key="1">
    <source>
        <dbReference type="PROSITE-ProRule" id="PRU00169"/>
    </source>
</evidence>
<protein>
    <submittedName>
        <fullName evidence="4">LytTR family two component transcriptional regulator</fullName>
    </submittedName>
</protein>
<feature type="domain" description="Response regulatory" evidence="2">
    <location>
        <begin position="5"/>
        <end position="117"/>
    </location>
</feature>
<dbReference type="Proteomes" id="UP000295499">
    <property type="component" value="Unassembled WGS sequence"/>
</dbReference>
<accession>A0A4R6ID93</accession>
<dbReference type="SUPFAM" id="SSF52172">
    <property type="entry name" value="CheY-like"/>
    <property type="match status" value="1"/>
</dbReference>
<dbReference type="GO" id="GO:0000156">
    <property type="term" value="F:phosphorelay response regulator activity"/>
    <property type="evidence" value="ECO:0007669"/>
    <property type="project" value="InterPro"/>
</dbReference>
<reference evidence="4 5" key="1">
    <citation type="submission" date="2019-03" db="EMBL/GenBank/DDBJ databases">
        <title>Genomic Encyclopedia of Archaeal and Bacterial Type Strains, Phase II (KMG-II): from individual species to whole genera.</title>
        <authorList>
            <person name="Goeker M."/>
        </authorList>
    </citation>
    <scope>NUCLEOTIDE SEQUENCE [LARGE SCALE GENOMIC DNA]</scope>
    <source>
        <strain evidence="4 5">DSM 19034</strain>
    </source>
</reference>
<dbReference type="PROSITE" id="PS50930">
    <property type="entry name" value="HTH_LYTTR"/>
    <property type="match status" value="1"/>
</dbReference>
<dbReference type="Gene3D" id="2.40.50.1020">
    <property type="entry name" value="LytTr DNA-binding domain"/>
    <property type="match status" value="1"/>
</dbReference>